<feature type="compositionally biased region" description="Basic and acidic residues" evidence="1">
    <location>
        <begin position="150"/>
        <end position="162"/>
    </location>
</feature>
<dbReference type="PANTHER" id="PTHR34281">
    <property type="entry name" value="PROTEIN EARLY FLOWERING 3"/>
    <property type="match status" value="1"/>
</dbReference>
<feature type="compositionally biased region" description="Basic and acidic residues" evidence="1">
    <location>
        <begin position="118"/>
        <end position="131"/>
    </location>
</feature>
<feature type="compositionally biased region" description="Basic and acidic residues" evidence="1">
    <location>
        <begin position="1"/>
        <end position="11"/>
    </location>
</feature>
<evidence type="ECO:0000313" key="3">
    <source>
        <dbReference type="Proteomes" id="UP000623129"/>
    </source>
</evidence>
<organism evidence="2 3">
    <name type="scientific">Carex littledalei</name>
    <dbReference type="NCBI Taxonomy" id="544730"/>
    <lineage>
        <taxon>Eukaryota</taxon>
        <taxon>Viridiplantae</taxon>
        <taxon>Streptophyta</taxon>
        <taxon>Embryophyta</taxon>
        <taxon>Tracheophyta</taxon>
        <taxon>Spermatophyta</taxon>
        <taxon>Magnoliopsida</taxon>
        <taxon>Liliopsida</taxon>
        <taxon>Poales</taxon>
        <taxon>Cyperaceae</taxon>
        <taxon>Cyperoideae</taxon>
        <taxon>Cariceae</taxon>
        <taxon>Carex</taxon>
        <taxon>Carex subgen. Euthyceras</taxon>
    </lineage>
</organism>
<name>A0A833QJH5_9POAL</name>
<accession>A0A833QJH5</accession>
<dbReference type="GO" id="GO:2000028">
    <property type="term" value="P:regulation of photoperiodism, flowering"/>
    <property type="evidence" value="ECO:0007669"/>
    <property type="project" value="InterPro"/>
</dbReference>
<dbReference type="OrthoDB" id="1939092at2759"/>
<reference evidence="2" key="1">
    <citation type="submission" date="2020-01" db="EMBL/GenBank/DDBJ databases">
        <title>Genome sequence of Kobresia littledalei, the first chromosome-level genome in the family Cyperaceae.</title>
        <authorList>
            <person name="Qu G."/>
        </authorList>
    </citation>
    <scope>NUCLEOTIDE SEQUENCE</scope>
    <source>
        <strain evidence="2">C.B.Clarke</strain>
        <tissue evidence="2">Leaf</tissue>
    </source>
</reference>
<feature type="compositionally biased region" description="Polar residues" evidence="1">
    <location>
        <begin position="59"/>
        <end position="74"/>
    </location>
</feature>
<sequence>MRAGKEEESKAKGPMFPRLHVNDANKGGPRAPPRNKMALYEQLSVPSQRFNSSTSSSSRPQQKGGNLMPSSSSSQGGGNKERPFFSSFNVPMHTAAHSSDKVNLQSTDAPHPSPAGTDSERRPIKLVRREVLSSSKHSTAPDSSSPRANEASRRDSCSKKPVEDDDFMVPTLFKQTQATEKVLLGQESGDKSAKKFMTLPKFSSENSNINTKILEKGEGCSNSEREKGEGKERRDREELEALHDGFMEETMLGISISPDDVVSAIGHKTFWKARRLIVNQQRVFAVQLFELHRLIKVQQLIAASPHVLLQSDSLLGKKVPAPIKPVPAIGYNLIAQSQGSKYTDEPQMIKNIPEYSKETVVVDLENNTSNQEPLPSHEEAPDHSQVRSTAAVNPVALPMAPPENKPSNSSCLPPAPNQWLVPVMSPSEGLVYKPYSGPYAGHYPPAGSFISPFFPGCAAPVPIPTATGDFLNSGYGVPMPMPVPVPPHPPQNMAAVGLPNYFPPFGMQVMNQNPGMFPNPVMSTSAVEQVSHLVASKNNGPINVEQQSRSSCNMAELKSDAFSGCMWVCASKDSELQGSTASSPFDRGDALPLFQMRSASTDAFLPKPSPSGGATTRVIKVVPHNPQLATQSAARIFRSIQKERKQN</sequence>
<dbReference type="AlphaFoldDB" id="A0A833QJH5"/>
<feature type="compositionally biased region" description="Polar residues" evidence="1">
    <location>
        <begin position="132"/>
        <end position="147"/>
    </location>
</feature>
<protein>
    <submittedName>
        <fullName evidence="2">Protein EARLY FLOWERING 3-like isoform X1</fullName>
    </submittedName>
</protein>
<feature type="region of interest" description="Disordered" evidence="1">
    <location>
        <begin position="215"/>
        <end position="236"/>
    </location>
</feature>
<dbReference type="InterPro" id="IPR039319">
    <property type="entry name" value="ELF3-like"/>
</dbReference>
<dbReference type="EMBL" id="SWLB01000021">
    <property type="protein sequence ID" value="KAF3324573.1"/>
    <property type="molecule type" value="Genomic_DNA"/>
</dbReference>
<feature type="region of interest" description="Disordered" evidence="1">
    <location>
        <begin position="1"/>
        <end position="164"/>
    </location>
</feature>
<proteinExistence type="predicted"/>
<evidence type="ECO:0000313" key="2">
    <source>
        <dbReference type="EMBL" id="KAF3324573.1"/>
    </source>
</evidence>
<dbReference type="Proteomes" id="UP000623129">
    <property type="component" value="Unassembled WGS sequence"/>
</dbReference>
<keyword evidence="3" id="KW-1185">Reference proteome</keyword>
<evidence type="ECO:0000256" key="1">
    <source>
        <dbReference type="SAM" id="MobiDB-lite"/>
    </source>
</evidence>
<gene>
    <name evidence="2" type="ORF">FCM35_KLT10730</name>
</gene>
<dbReference type="PANTHER" id="PTHR34281:SF2">
    <property type="entry name" value="PROTEIN EARLY FLOWERING 3"/>
    <property type="match status" value="1"/>
</dbReference>
<comment type="caution">
    <text evidence="2">The sequence shown here is derived from an EMBL/GenBank/DDBJ whole genome shotgun (WGS) entry which is preliminary data.</text>
</comment>